<evidence type="ECO:0000256" key="1">
    <source>
        <dbReference type="SAM" id="SignalP"/>
    </source>
</evidence>
<dbReference type="InterPro" id="IPR003609">
    <property type="entry name" value="Pan_app"/>
</dbReference>
<evidence type="ECO:0000259" key="2">
    <source>
        <dbReference type="Pfam" id="PF00024"/>
    </source>
</evidence>
<dbReference type="SUPFAM" id="SSF57414">
    <property type="entry name" value="Hairpin loop containing domain-like"/>
    <property type="match status" value="1"/>
</dbReference>
<dbReference type="Proteomes" id="UP000005239">
    <property type="component" value="Unassembled WGS sequence"/>
</dbReference>
<dbReference type="Pfam" id="PF00024">
    <property type="entry name" value="PAN_1"/>
    <property type="match status" value="1"/>
</dbReference>
<feature type="chain" id="PRO_5035791152" description="Apple domain-containing protein" evidence="1">
    <location>
        <begin position="21"/>
        <end position="335"/>
    </location>
</feature>
<protein>
    <recommendedName>
        <fullName evidence="2">Apple domain-containing protein</fullName>
    </recommendedName>
</protein>
<reference evidence="4" key="1">
    <citation type="journal article" date="2008" name="Nat. Genet.">
        <title>The Pristionchus pacificus genome provides a unique perspective on nematode lifestyle and parasitism.</title>
        <authorList>
            <person name="Dieterich C."/>
            <person name="Clifton S.W."/>
            <person name="Schuster L.N."/>
            <person name="Chinwalla A."/>
            <person name="Delehaunty K."/>
            <person name="Dinkelacker I."/>
            <person name="Fulton L."/>
            <person name="Fulton R."/>
            <person name="Godfrey J."/>
            <person name="Minx P."/>
            <person name="Mitreva M."/>
            <person name="Roeseler W."/>
            <person name="Tian H."/>
            <person name="Witte H."/>
            <person name="Yang S.P."/>
            <person name="Wilson R.K."/>
            <person name="Sommer R.J."/>
        </authorList>
    </citation>
    <scope>NUCLEOTIDE SEQUENCE [LARGE SCALE GENOMIC DNA]</scope>
    <source>
        <strain evidence="4">PS312</strain>
    </source>
</reference>
<proteinExistence type="predicted"/>
<evidence type="ECO:0000313" key="3">
    <source>
        <dbReference type="EnsemblMetazoa" id="PPA11618.1"/>
    </source>
</evidence>
<dbReference type="EnsemblMetazoa" id="PPA11618.1">
    <property type="protein sequence ID" value="PPA11618.1"/>
    <property type="gene ID" value="WBGene00101172"/>
</dbReference>
<dbReference type="AlphaFoldDB" id="A0A8R1U8D3"/>
<sequence>MSSTILKIAAFGCILTVVGAELARDKRQLFADSFGSSVVDPYVDQPLFAAAPRVVYRRPTAVVQRPSYYPELYSQPLVRAYRPMYRQVVPQVYAEPQPVIIQRRPSFAVAAPVPYMAHSALASDILIKKKKLSHALNGARAAIGAVCFISQAETIPREGLKIFKSNSLPSCKIACLQDTQCQSIAYNSTLKLCVFHGDPVDKIIVLSGPMEHTSPSITTSSIAFSGIQLSIHTLYSVAAIDPVYSAVCVYYAADGPPECSYAALPSAPPGTITPAVPPSPMCTGQMRHNFGLGGTAGTSNGNATFMRCLGQKWITFPNVNGGVQNSIEIKAASCL</sequence>
<accession>A0A8R1U8D3</accession>
<name>A0A8R1U8D3_PRIPA</name>
<evidence type="ECO:0000313" key="4">
    <source>
        <dbReference type="Proteomes" id="UP000005239"/>
    </source>
</evidence>
<gene>
    <name evidence="3" type="primary">WBGene00101172</name>
</gene>
<keyword evidence="4" id="KW-1185">Reference proteome</keyword>
<keyword evidence="1" id="KW-0732">Signal</keyword>
<feature type="signal peptide" evidence="1">
    <location>
        <begin position="1"/>
        <end position="20"/>
    </location>
</feature>
<feature type="domain" description="Apple" evidence="2">
    <location>
        <begin position="157"/>
        <end position="202"/>
    </location>
</feature>
<organism evidence="3 4">
    <name type="scientific">Pristionchus pacificus</name>
    <name type="common">Parasitic nematode worm</name>
    <dbReference type="NCBI Taxonomy" id="54126"/>
    <lineage>
        <taxon>Eukaryota</taxon>
        <taxon>Metazoa</taxon>
        <taxon>Ecdysozoa</taxon>
        <taxon>Nematoda</taxon>
        <taxon>Chromadorea</taxon>
        <taxon>Rhabditida</taxon>
        <taxon>Rhabditina</taxon>
        <taxon>Diplogasteromorpha</taxon>
        <taxon>Diplogasteroidea</taxon>
        <taxon>Neodiplogasteridae</taxon>
        <taxon>Pristionchus</taxon>
    </lineage>
</organism>
<reference evidence="3" key="2">
    <citation type="submission" date="2022-06" db="UniProtKB">
        <authorList>
            <consortium name="EnsemblMetazoa"/>
        </authorList>
    </citation>
    <scope>IDENTIFICATION</scope>
    <source>
        <strain evidence="3">PS312</strain>
    </source>
</reference>